<dbReference type="Pfam" id="PF25183">
    <property type="entry name" value="OMP_b-brl_4"/>
    <property type="match status" value="1"/>
</dbReference>
<dbReference type="GO" id="GO:0015344">
    <property type="term" value="F:siderophore uptake transmembrane transporter activity"/>
    <property type="evidence" value="ECO:0007669"/>
    <property type="project" value="TreeGrafter"/>
</dbReference>
<dbReference type="GO" id="GO:0044718">
    <property type="term" value="P:siderophore transmembrane transport"/>
    <property type="evidence" value="ECO:0007669"/>
    <property type="project" value="TreeGrafter"/>
</dbReference>
<organism evidence="9 10">
    <name type="scientific">Sphingobacterium haloxyli</name>
    <dbReference type="NCBI Taxonomy" id="2100533"/>
    <lineage>
        <taxon>Bacteria</taxon>
        <taxon>Pseudomonadati</taxon>
        <taxon>Bacteroidota</taxon>
        <taxon>Sphingobacteriia</taxon>
        <taxon>Sphingobacteriales</taxon>
        <taxon>Sphingobacteriaceae</taxon>
        <taxon>Sphingobacterium</taxon>
    </lineage>
</organism>
<keyword evidence="2" id="KW-0813">Transport</keyword>
<proteinExistence type="predicted"/>
<comment type="caution">
    <text evidence="9">The sequence shown here is derived from an EMBL/GenBank/DDBJ whole genome shotgun (WGS) entry which is preliminary data.</text>
</comment>
<keyword evidence="10" id="KW-1185">Reference proteome</keyword>
<dbReference type="EMBL" id="PVBQ01000005">
    <property type="protein sequence ID" value="PRD47821.1"/>
    <property type="molecule type" value="Genomic_DNA"/>
</dbReference>
<evidence type="ECO:0000256" key="3">
    <source>
        <dbReference type="ARBA" id="ARBA00022452"/>
    </source>
</evidence>
<dbReference type="GO" id="GO:0009279">
    <property type="term" value="C:cell outer membrane"/>
    <property type="evidence" value="ECO:0007669"/>
    <property type="project" value="UniProtKB-SubCell"/>
</dbReference>
<evidence type="ECO:0000259" key="8">
    <source>
        <dbReference type="Pfam" id="PF25183"/>
    </source>
</evidence>
<dbReference type="SUPFAM" id="SSF56935">
    <property type="entry name" value="Porins"/>
    <property type="match status" value="1"/>
</dbReference>
<evidence type="ECO:0000313" key="9">
    <source>
        <dbReference type="EMBL" id="PRD47821.1"/>
    </source>
</evidence>
<dbReference type="PANTHER" id="PTHR30069">
    <property type="entry name" value="TONB-DEPENDENT OUTER MEMBRANE RECEPTOR"/>
    <property type="match status" value="1"/>
</dbReference>
<keyword evidence="5" id="KW-0472">Membrane</keyword>
<keyword evidence="6" id="KW-0998">Cell outer membrane</keyword>
<accession>A0A2S9J4V9</accession>
<keyword evidence="9" id="KW-0675">Receptor</keyword>
<dbReference type="SUPFAM" id="SSF49452">
    <property type="entry name" value="Starch-binding domain-like"/>
    <property type="match status" value="1"/>
</dbReference>
<feature type="chain" id="PRO_5015685609" evidence="7">
    <location>
        <begin position="23"/>
        <end position="1083"/>
    </location>
</feature>
<dbReference type="InterPro" id="IPR036942">
    <property type="entry name" value="Beta-barrel_TonB_sf"/>
</dbReference>
<dbReference type="InterPro" id="IPR039426">
    <property type="entry name" value="TonB-dep_rcpt-like"/>
</dbReference>
<dbReference type="InterPro" id="IPR057601">
    <property type="entry name" value="Oar-like_b-barrel"/>
</dbReference>
<gene>
    <name evidence="9" type="ORF">C5745_07855</name>
</gene>
<feature type="signal peptide" evidence="7">
    <location>
        <begin position="1"/>
        <end position="22"/>
    </location>
</feature>
<reference evidence="9 10" key="1">
    <citation type="submission" date="2018-02" db="EMBL/GenBank/DDBJ databases">
        <title>The draft genome of Sphingobacterium sp. 5JN-11.</title>
        <authorList>
            <person name="Liu L."/>
            <person name="Li L."/>
            <person name="Liang L."/>
            <person name="Zhang X."/>
            <person name="Wang T."/>
        </authorList>
    </citation>
    <scope>NUCLEOTIDE SEQUENCE [LARGE SCALE GENOMIC DNA]</scope>
    <source>
        <strain evidence="9 10">5JN-11</strain>
    </source>
</reference>
<dbReference type="Proteomes" id="UP000239711">
    <property type="component" value="Unassembled WGS sequence"/>
</dbReference>
<sequence length="1083" mass="120318">MKLMNTWLFAILICLLPYVAHTQETSGALTGRVADAPGGAIAGATVTAVHTPSGTRYSLSTGGDGRYTINNMRIGGPYTVTASMVGMQDDVRTDIHIRLGGAQQLDFVLSGAAEALEEVTVTARAQGERADTYGAGQNISREQVQGMPTVSRSVTDITRLTPQGSRDNSFGGTNFRYNNVTIDGAINNDAIGFSPSLGGQTGTSGMAGSSTRTNPISLDAIQDMQVYLAPYDVKIGNFTGGSVNAVTRSGTNRVEGSVYGFGRNAAITGNDRVGTLGAMNSDFYDYQAGFRIGFPIIRDKLFFFSNQEITRRQDPTQLLVGTAETAHILTESDANSIASTVQSRYGDIFDAGRAGLYTNWSKSVKFFNRIDWNISDRHQLAVRNNTIRSSATHMDRDQQDFRFSSMAFEQGNNQSSTVAELKSRFSNSLSGNAVIGYTVVDDRRDPLSDPTLPQVQIQGRTPGTTIYIGTDREASIFDMRQQTWEVTANLNWNTGRHKFLVGTHNELYNIRYGFVNGWNGRVDYNSIDDFINNNPYRVRGSYNYIDNTRDYILDNPAADFNVNMYSLYVQDEIRISDRFRVTPGLRADFAHLPDMPTLSDKVRDMWADPNFGTTYSYTPISRISNDFMNRVQLSPRVGFRWEATEDRSLVLRGGAGLFTGRIPFAWLAYAYYNTGDSYGAFDQRADRKPFAPGSDAIRPSENGLGDFIAENGAVINDPNSGQTQVDLVDNGFTLPQVFRTSLGIDYQTADDWKFTVEGMYTRNISDVLFQQLNTKDNPLWYGYDNERQQPVYDGTVDSRFSNVYLLSNTNQGYRYSITGTIAKNYKSLHATASYTFGESKDISNGVRNSMESNWQLNQSLVPNNPKLAYSNFDIRHRIVTSFSYTHGWKTAGRTSVNLFFSAQSGSPFTYGIVNNSIQGLPQQVSLVYIPTQAEAINYFKDIAGGQTAQQQAQAFNTFIDGNEYLSSRRGDFTERNTGRTPWNVQADLRLAHDLPVTKSGQFLTLSADIVNLTNLLYREWGVQYFSPNTFNSTSSVGLTPTLFPPQQNAGNWPVFTFSDPGRPYSIDYFNSRAQVQLGVRYTF</sequence>
<dbReference type="Pfam" id="PF13620">
    <property type="entry name" value="CarboxypepD_reg"/>
    <property type="match status" value="1"/>
</dbReference>
<evidence type="ECO:0000256" key="4">
    <source>
        <dbReference type="ARBA" id="ARBA00022692"/>
    </source>
</evidence>
<evidence type="ECO:0000256" key="7">
    <source>
        <dbReference type="SAM" id="SignalP"/>
    </source>
</evidence>
<dbReference type="OrthoDB" id="9768147at2"/>
<dbReference type="AlphaFoldDB" id="A0A2S9J4V9"/>
<comment type="subcellular location">
    <subcellularLocation>
        <location evidence="1">Cell outer membrane</location>
        <topology evidence="1">Multi-pass membrane protein</topology>
    </subcellularLocation>
</comment>
<evidence type="ECO:0000313" key="10">
    <source>
        <dbReference type="Proteomes" id="UP000239711"/>
    </source>
</evidence>
<evidence type="ECO:0000256" key="5">
    <source>
        <dbReference type="ARBA" id="ARBA00023136"/>
    </source>
</evidence>
<evidence type="ECO:0000256" key="2">
    <source>
        <dbReference type="ARBA" id="ARBA00022448"/>
    </source>
</evidence>
<dbReference type="Gene3D" id="2.60.40.1120">
    <property type="entry name" value="Carboxypeptidase-like, regulatory domain"/>
    <property type="match status" value="1"/>
</dbReference>
<evidence type="ECO:0000256" key="6">
    <source>
        <dbReference type="ARBA" id="ARBA00023237"/>
    </source>
</evidence>
<dbReference type="Gene3D" id="2.40.170.20">
    <property type="entry name" value="TonB-dependent receptor, beta-barrel domain"/>
    <property type="match status" value="1"/>
</dbReference>
<name>A0A2S9J4V9_9SPHI</name>
<keyword evidence="4" id="KW-0812">Transmembrane</keyword>
<feature type="domain" description="TonB-dependent transporter Oar-like beta-barrel" evidence="8">
    <location>
        <begin position="246"/>
        <end position="1037"/>
    </location>
</feature>
<keyword evidence="3" id="KW-1134">Transmembrane beta strand</keyword>
<protein>
    <submittedName>
        <fullName evidence="9">TonB-dependent receptor</fullName>
    </submittedName>
</protein>
<dbReference type="PANTHER" id="PTHR30069:SF46">
    <property type="entry name" value="OAR PROTEIN"/>
    <property type="match status" value="1"/>
</dbReference>
<keyword evidence="7" id="KW-0732">Signal</keyword>
<evidence type="ECO:0000256" key="1">
    <source>
        <dbReference type="ARBA" id="ARBA00004571"/>
    </source>
</evidence>
<dbReference type="GO" id="GO:0030246">
    <property type="term" value="F:carbohydrate binding"/>
    <property type="evidence" value="ECO:0007669"/>
    <property type="project" value="InterPro"/>
</dbReference>
<dbReference type="InterPro" id="IPR013784">
    <property type="entry name" value="Carb-bd-like_fold"/>
</dbReference>
<dbReference type="RefSeq" id="WP_105716448.1">
    <property type="nucleotide sequence ID" value="NZ_PVBQ01000005.1"/>
</dbReference>